<proteinExistence type="predicted"/>
<comment type="caution">
    <text evidence="1">The sequence shown here is derived from an EMBL/GenBank/DDBJ whole genome shotgun (WGS) entry which is preliminary data.</text>
</comment>
<dbReference type="EMBL" id="JAARZT010000043">
    <property type="protein sequence ID" value="MBC2294747.1"/>
    <property type="molecule type" value="Genomic_DNA"/>
</dbReference>
<gene>
    <name evidence="1" type="ORF">HCC36_16105</name>
</gene>
<name>A0A842GCY0_9LIST</name>
<dbReference type="AlphaFoldDB" id="A0A842GCY0"/>
<evidence type="ECO:0000313" key="2">
    <source>
        <dbReference type="Proteomes" id="UP000543005"/>
    </source>
</evidence>
<protein>
    <submittedName>
        <fullName evidence="1">Uncharacterized protein</fullName>
    </submittedName>
</protein>
<evidence type="ECO:0000313" key="1">
    <source>
        <dbReference type="EMBL" id="MBC2294747.1"/>
    </source>
</evidence>
<sequence>MPEEVEARLRKLALELAHILSDDVLTSRQTALVETARESIEEVYRKNN</sequence>
<dbReference type="Proteomes" id="UP000543005">
    <property type="component" value="Unassembled WGS sequence"/>
</dbReference>
<dbReference type="RefSeq" id="WP_185630074.1">
    <property type="nucleotide sequence ID" value="NZ_JAARZT010000043.1"/>
</dbReference>
<organism evidence="1 2">
    <name type="scientific">Listeria booriae</name>
    <dbReference type="NCBI Taxonomy" id="1552123"/>
    <lineage>
        <taxon>Bacteria</taxon>
        <taxon>Bacillati</taxon>
        <taxon>Bacillota</taxon>
        <taxon>Bacilli</taxon>
        <taxon>Bacillales</taxon>
        <taxon>Listeriaceae</taxon>
        <taxon>Listeria</taxon>
    </lineage>
</organism>
<accession>A0A842GCY0</accession>
<reference evidence="1 2" key="1">
    <citation type="submission" date="2020-03" db="EMBL/GenBank/DDBJ databases">
        <title>Soil Listeria distribution.</title>
        <authorList>
            <person name="Liao J."/>
            <person name="Wiedmann M."/>
        </authorList>
    </citation>
    <scope>NUCLEOTIDE SEQUENCE [LARGE SCALE GENOMIC DNA]</scope>
    <source>
        <strain evidence="1 2">FSL L7-0051</strain>
    </source>
</reference>